<gene>
    <name evidence="1" type="ORF">QFC24_001518</name>
</gene>
<dbReference type="Proteomes" id="UP001234202">
    <property type="component" value="Unassembled WGS sequence"/>
</dbReference>
<sequence length="248" mass="26632">MARLVPSANISGETSTPIKESSKVTSPNGHREEWPVLPTSNNKKRYIELPEAGSPPPLAPPGLPDIPAVRLDKLPEKANTAQPISNNTSVLGIVADGLNDQEDVVSVSRVDVKEDRVSKRADEAEGPSTPNAQFASRNVAAIGKSVEEQHKSTAQPPGVNAQIEEKPACNNISRPIEEEIALVTPTAPLVPNVRLSPAPSADERMTILVEGLSKDETEEAIKKRFRAYGRIVSPVVTIAHFHELINGC</sequence>
<dbReference type="EMBL" id="JASBWV010000003">
    <property type="protein sequence ID" value="KAJ9127280.1"/>
    <property type="molecule type" value="Genomic_DNA"/>
</dbReference>
<evidence type="ECO:0000313" key="1">
    <source>
        <dbReference type="EMBL" id="KAJ9127280.1"/>
    </source>
</evidence>
<name>A0ACC2XUK3_9TREE</name>
<proteinExistence type="predicted"/>
<evidence type="ECO:0000313" key="2">
    <source>
        <dbReference type="Proteomes" id="UP001234202"/>
    </source>
</evidence>
<protein>
    <submittedName>
        <fullName evidence="1">Uncharacterized protein</fullName>
    </submittedName>
</protein>
<organism evidence="1 2">
    <name type="scientific">Naganishia onofrii</name>
    <dbReference type="NCBI Taxonomy" id="1851511"/>
    <lineage>
        <taxon>Eukaryota</taxon>
        <taxon>Fungi</taxon>
        <taxon>Dikarya</taxon>
        <taxon>Basidiomycota</taxon>
        <taxon>Agaricomycotina</taxon>
        <taxon>Tremellomycetes</taxon>
        <taxon>Filobasidiales</taxon>
        <taxon>Filobasidiaceae</taxon>
        <taxon>Naganishia</taxon>
    </lineage>
</organism>
<accession>A0ACC2XUK3</accession>
<comment type="caution">
    <text evidence="1">The sequence shown here is derived from an EMBL/GenBank/DDBJ whole genome shotgun (WGS) entry which is preliminary data.</text>
</comment>
<reference evidence="1" key="1">
    <citation type="submission" date="2023-04" db="EMBL/GenBank/DDBJ databases">
        <title>Draft Genome sequencing of Naganishia species isolated from polar environments using Oxford Nanopore Technology.</title>
        <authorList>
            <person name="Leo P."/>
            <person name="Venkateswaran K."/>
        </authorList>
    </citation>
    <scope>NUCLEOTIDE SEQUENCE</scope>
    <source>
        <strain evidence="1">DBVPG 5303</strain>
    </source>
</reference>
<keyword evidence="2" id="KW-1185">Reference proteome</keyword>